<dbReference type="InterPro" id="IPR004929">
    <property type="entry name" value="I-spanin"/>
</dbReference>
<dbReference type="EMBL" id="CP022198">
    <property type="protein sequence ID" value="AXA66766.1"/>
    <property type="molecule type" value="Genomic_DNA"/>
</dbReference>
<dbReference type="Pfam" id="PF03245">
    <property type="entry name" value="Phage_lysis"/>
    <property type="match status" value="1"/>
</dbReference>
<evidence type="ECO:0000256" key="1">
    <source>
        <dbReference type="SAM" id="Phobius"/>
    </source>
</evidence>
<dbReference type="Proteomes" id="UP000250579">
    <property type="component" value="Chromosome"/>
</dbReference>
<gene>
    <name evidence="2" type="ORF">CE139_13365</name>
</gene>
<reference evidence="2 3" key="1">
    <citation type="submission" date="2017-06" db="EMBL/GenBank/DDBJ databases">
        <title>Evolution towards high GC content and high-temperature stress adaptation in endophytic Pseudomonas oryzihabitans impacted its plant-growth promoting traits.</title>
        <authorList>
            <person name="Nascimento F.X."/>
        </authorList>
    </citation>
    <scope>NUCLEOTIDE SEQUENCE [LARGE SCALE GENOMIC DNA]</scope>
    <source>
        <strain evidence="2 3">MS8</strain>
    </source>
</reference>
<dbReference type="HAMAP" id="MF_04137">
    <property type="entry name" value="I_SPANIN_LAMBDA"/>
    <property type="match status" value="1"/>
</dbReference>
<keyword evidence="1" id="KW-0472">Membrane</keyword>
<feature type="transmembrane region" description="Helical" evidence="1">
    <location>
        <begin position="12"/>
        <end position="31"/>
    </location>
</feature>
<accession>A0A2Z5AA22</accession>
<keyword evidence="1" id="KW-0812">Transmembrane</keyword>
<evidence type="ECO:0000313" key="3">
    <source>
        <dbReference type="Proteomes" id="UP000250579"/>
    </source>
</evidence>
<proteinExistence type="inferred from homology"/>
<dbReference type="GO" id="GO:0044659">
    <property type="term" value="P:viral release from host cell by cytolysis"/>
    <property type="evidence" value="ECO:0007669"/>
    <property type="project" value="InterPro"/>
</dbReference>
<keyword evidence="1" id="KW-1133">Transmembrane helix</keyword>
<organism evidence="2 3">
    <name type="scientific">Pseudomonas oryzihabitans</name>
    <dbReference type="NCBI Taxonomy" id="47885"/>
    <lineage>
        <taxon>Bacteria</taxon>
        <taxon>Pseudomonadati</taxon>
        <taxon>Pseudomonadota</taxon>
        <taxon>Gammaproteobacteria</taxon>
        <taxon>Pseudomonadales</taxon>
        <taxon>Pseudomonadaceae</taxon>
        <taxon>Pseudomonas</taxon>
    </lineage>
</organism>
<dbReference type="AlphaFoldDB" id="A0A2Z5AA22"/>
<dbReference type="RefSeq" id="WP_208690999.1">
    <property type="nucleotide sequence ID" value="NZ_CP022198.1"/>
</dbReference>
<name>A0A2Z5AA22_9PSED</name>
<evidence type="ECO:0000313" key="2">
    <source>
        <dbReference type="EMBL" id="AXA66766.1"/>
    </source>
</evidence>
<sequence>MNVLFEQYRTTVLAVAVVVLLAVGAGIGWSLNGWRLSGQVAEAKAETANERSAHQTDLTAISNAAAQQVREALAKQQEAQQAVAALDRKHTEEMQNAKYENDRLRGDVADGRRRLQLKASCSADSRNLPNATGAASLDDGAGPRLDGAAERDYWRLRNGIATALNQIAALQSYIKTACLAR</sequence>
<protein>
    <submittedName>
        <fullName evidence="2">Lysis protein</fullName>
    </submittedName>
</protein>